<protein>
    <recommendedName>
        <fullName evidence="3">F-box domain-containing protein</fullName>
    </recommendedName>
</protein>
<comment type="caution">
    <text evidence="1">The sequence shown here is derived from an EMBL/GenBank/DDBJ whole genome shotgun (WGS) entry which is preliminary data.</text>
</comment>
<evidence type="ECO:0008006" key="3">
    <source>
        <dbReference type="Google" id="ProtNLM"/>
    </source>
</evidence>
<keyword evidence="2" id="KW-1185">Reference proteome</keyword>
<reference evidence="1" key="1">
    <citation type="submission" date="2023-03" db="EMBL/GenBank/DDBJ databases">
        <title>Massive genome expansion in bonnet fungi (Mycena s.s.) driven by repeated elements and novel gene families across ecological guilds.</title>
        <authorList>
            <consortium name="Lawrence Berkeley National Laboratory"/>
            <person name="Harder C.B."/>
            <person name="Miyauchi S."/>
            <person name="Viragh M."/>
            <person name="Kuo A."/>
            <person name="Thoen E."/>
            <person name="Andreopoulos B."/>
            <person name="Lu D."/>
            <person name="Skrede I."/>
            <person name="Drula E."/>
            <person name="Henrissat B."/>
            <person name="Morin E."/>
            <person name="Kohler A."/>
            <person name="Barry K."/>
            <person name="LaButti K."/>
            <person name="Morin E."/>
            <person name="Salamov A."/>
            <person name="Lipzen A."/>
            <person name="Mereny Z."/>
            <person name="Hegedus B."/>
            <person name="Baldrian P."/>
            <person name="Stursova M."/>
            <person name="Weitz H."/>
            <person name="Taylor A."/>
            <person name="Grigoriev I.V."/>
            <person name="Nagy L.G."/>
            <person name="Martin F."/>
            <person name="Kauserud H."/>
        </authorList>
    </citation>
    <scope>NUCLEOTIDE SEQUENCE</scope>
    <source>
        <strain evidence="1">CBHHK002</strain>
    </source>
</reference>
<proteinExistence type="predicted"/>
<dbReference type="EMBL" id="JARIHO010000016">
    <property type="protein sequence ID" value="KAJ7348922.1"/>
    <property type="molecule type" value="Genomic_DNA"/>
</dbReference>
<dbReference type="AlphaFoldDB" id="A0AAD7A3N1"/>
<evidence type="ECO:0000313" key="1">
    <source>
        <dbReference type="EMBL" id="KAJ7348922.1"/>
    </source>
</evidence>
<evidence type="ECO:0000313" key="2">
    <source>
        <dbReference type="Proteomes" id="UP001218218"/>
    </source>
</evidence>
<dbReference type="Proteomes" id="UP001218218">
    <property type="component" value="Unassembled WGS sequence"/>
</dbReference>
<organism evidence="1 2">
    <name type="scientific">Mycena albidolilacea</name>
    <dbReference type="NCBI Taxonomy" id="1033008"/>
    <lineage>
        <taxon>Eukaryota</taxon>
        <taxon>Fungi</taxon>
        <taxon>Dikarya</taxon>
        <taxon>Basidiomycota</taxon>
        <taxon>Agaricomycotina</taxon>
        <taxon>Agaricomycetes</taxon>
        <taxon>Agaricomycetidae</taxon>
        <taxon>Agaricales</taxon>
        <taxon>Marasmiineae</taxon>
        <taxon>Mycenaceae</taxon>
        <taxon>Mycena</taxon>
    </lineage>
</organism>
<dbReference type="InterPro" id="IPR032675">
    <property type="entry name" value="LRR_dom_sf"/>
</dbReference>
<dbReference type="SUPFAM" id="SSF52047">
    <property type="entry name" value="RNI-like"/>
    <property type="match status" value="1"/>
</dbReference>
<gene>
    <name evidence="1" type="ORF">DFH08DRAFT_131767</name>
</gene>
<dbReference type="Gene3D" id="3.80.10.10">
    <property type="entry name" value="Ribonuclease Inhibitor"/>
    <property type="match status" value="1"/>
</dbReference>
<sequence>MAGIELLAPELLLEIMFMLPDNIGQKFTIAQVSQFWRDVALDSHLFWSSFTGDSKADYRRLPLMLERSGSSTMLNIQFRFKYLDFVARRTDTSMLVPYVARIETLDMTFSVPVDATALLGSGLEFPALRTLCLASSAYNNATRLLFTAPQLRTLDVGYIDLTNWAILLSPSLERVRLWGGTLEMLVGVLKQCPRVSRIAMKTWDHLYSNETEDPFEALSRPFAPVLRELELHILVEPDLVRVLHTGFSDVVLHTLKGGIYNGHGEEDVELLAEALLLGVGPLVNFKLVDMQNVELQDEAGRVRHLQCWNENSSFEVKEVWKHLSLHYDLHKTVREIRIHAEHWHDYVEVFESFLPQLQDGITLALDTSWGEFPQIRDDEGDFLRASKVLQMPGLFKVKFCGAKDSDYFLQTISDVLALIEPPTGRKVEVCVELEIGVHSALAALRSILLGKSSWAVCSHCLR</sequence>
<name>A0AAD7A3N1_9AGAR</name>
<accession>A0AAD7A3N1</accession>